<dbReference type="PANTHER" id="PTHR43292:SF3">
    <property type="entry name" value="ACYL-COA DEHYDROGENASE FADE29"/>
    <property type="match status" value="1"/>
</dbReference>
<dbReference type="Gene3D" id="1.20.140.10">
    <property type="entry name" value="Butyryl-CoA Dehydrogenase, subunit A, domain 3"/>
    <property type="match status" value="1"/>
</dbReference>
<sequence>RLIHHRVVWMQDKGIVPNYESSIDKLYGTELNVKVTAMVARALGHYGALTEDSRLAPLNGHVPYLYLRAIGDVIAMGSSEIERGVVAQRGLGLPRG</sequence>
<dbReference type="GO" id="GO:0005886">
    <property type="term" value="C:plasma membrane"/>
    <property type="evidence" value="ECO:0007669"/>
    <property type="project" value="TreeGrafter"/>
</dbReference>
<dbReference type="Pfam" id="PF00441">
    <property type="entry name" value="Acyl-CoA_dh_1"/>
    <property type="match status" value="1"/>
</dbReference>
<evidence type="ECO:0000313" key="4">
    <source>
        <dbReference type="EMBL" id="GAG53309.1"/>
    </source>
</evidence>
<gene>
    <name evidence="4" type="ORF">S01H1_77967</name>
</gene>
<proteinExistence type="predicted"/>
<dbReference type="GO" id="GO:0016627">
    <property type="term" value="F:oxidoreductase activity, acting on the CH-CH group of donors"/>
    <property type="evidence" value="ECO:0007669"/>
    <property type="project" value="InterPro"/>
</dbReference>
<dbReference type="EMBL" id="BARS01052442">
    <property type="protein sequence ID" value="GAG53309.1"/>
    <property type="molecule type" value="Genomic_DNA"/>
</dbReference>
<dbReference type="InterPro" id="IPR052161">
    <property type="entry name" value="Mycobact_Acyl-CoA_DH"/>
</dbReference>
<feature type="domain" description="Acyl-CoA dehydrogenase/oxidase C-terminal" evidence="3">
    <location>
        <begin position="1"/>
        <end position="90"/>
    </location>
</feature>
<reference evidence="4" key="1">
    <citation type="journal article" date="2014" name="Front. Microbiol.">
        <title>High frequency of phylogenetically diverse reductive dehalogenase-homologous genes in deep subseafloor sedimentary metagenomes.</title>
        <authorList>
            <person name="Kawai M."/>
            <person name="Futagami T."/>
            <person name="Toyoda A."/>
            <person name="Takaki Y."/>
            <person name="Nishi S."/>
            <person name="Hori S."/>
            <person name="Arai W."/>
            <person name="Tsubouchi T."/>
            <person name="Morono Y."/>
            <person name="Uchiyama I."/>
            <person name="Ito T."/>
            <person name="Fujiyama A."/>
            <person name="Inagaki F."/>
            <person name="Takami H."/>
        </authorList>
    </citation>
    <scope>NUCLEOTIDE SEQUENCE</scope>
    <source>
        <strain evidence="4">Expedition CK06-06</strain>
    </source>
</reference>
<organism evidence="4">
    <name type="scientific">marine sediment metagenome</name>
    <dbReference type="NCBI Taxonomy" id="412755"/>
    <lineage>
        <taxon>unclassified sequences</taxon>
        <taxon>metagenomes</taxon>
        <taxon>ecological metagenomes</taxon>
    </lineage>
</organism>
<dbReference type="InterPro" id="IPR009075">
    <property type="entry name" value="AcylCo_DH/oxidase_C"/>
</dbReference>
<keyword evidence="1" id="KW-0285">Flavoprotein</keyword>
<accession>X0YBU8</accession>
<feature type="non-terminal residue" evidence="4">
    <location>
        <position position="1"/>
    </location>
</feature>
<dbReference type="InterPro" id="IPR036250">
    <property type="entry name" value="AcylCo_DH-like_C"/>
</dbReference>
<protein>
    <recommendedName>
        <fullName evidence="3">Acyl-CoA dehydrogenase/oxidase C-terminal domain-containing protein</fullName>
    </recommendedName>
</protein>
<keyword evidence="2" id="KW-0560">Oxidoreductase</keyword>
<evidence type="ECO:0000256" key="2">
    <source>
        <dbReference type="ARBA" id="ARBA00023002"/>
    </source>
</evidence>
<dbReference type="AlphaFoldDB" id="X0YBU8"/>
<comment type="caution">
    <text evidence="4">The sequence shown here is derived from an EMBL/GenBank/DDBJ whole genome shotgun (WGS) entry which is preliminary data.</text>
</comment>
<dbReference type="PANTHER" id="PTHR43292">
    <property type="entry name" value="ACYL-COA DEHYDROGENASE"/>
    <property type="match status" value="1"/>
</dbReference>
<evidence type="ECO:0000259" key="3">
    <source>
        <dbReference type="Pfam" id="PF00441"/>
    </source>
</evidence>
<name>X0YBU8_9ZZZZ</name>
<dbReference type="SUPFAM" id="SSF47203">
    <property type="entry name" value="Acyl-CoA dehydrogenase C-terminal domain-like"/>
    <property type="match status" value="1"/>
</dbReference>
<evidence type="ECO:0000256" key="1">
    <source>
        <dbReference type="ARBA" id="ARBA00022630"/>
    </source>
</evidence>